<dbReference type="EMBL" id="CP003379">
    <property type="protein sequence ID" value="AFL86557.1"/>
    <property type="molecule type" value="Genomic_DNA"/>
</dbReference>
<feature type="region of interest" description="Disordered" evidence="1">
    <location>
        <begin position="22"/>
        <end position="41"/>
    </location>
</feature>
<gene>
    <name evidence="2" type="ordered locus">Terro_0207</name>
</gene>
<dbReference type="KEGG" id="trs:Terro_0207"/>
<keyword evidence="3" id="KW-1185">Reference proteome</keyword>
<name>I3ZBD9_TERRK</name>
<sequence length="41" mass="4299">MCAGPSTISDQGKDAHLIRAQRERAFPSSTEHAVKSTADAG</sequence>
<protein>
    <submittedName>
        <fullName evidence="2">Uncharacterized protein</fullName>
    </submittedName>
</protein>
<dbReference type="HOGENOM" id="CLU_3277876_0_0_0"/>
<organism evidence="2 3">
    <name type="scientific">Terriglobus roseus (strain DSM 18391 / NRRL B-41598 / KBS 63)</name>
    <dbReference type="NCBI Taxonomy" id="926566"/>
    <lineage>
        <taxon>Bacteria</taxon>
        <taxon>Pseudomonadati</taxon>
        <taxon>Acidobacteriota</taxon>
        <taxon>Terriglobia</taxon>
        <taxon>Terriglobales</taxon>
        <taxon>Acidobacteriaceae</taxon>
        <taxon>Terriglobus</taxon>
    </lineage>
</organism>
<evidence type="ECO:0000256" key="1">
    <source>
        <dbReference type="SAM" id="MobiDB-lite"/>
    </source>
</evidence>
<dbReference type="STRING" id="926566.Terro_0207"/>
<dbReference type="Proteomes" id="UP000006056">
    <property type="component" value="Chromosome"/>
</dbReference>
<proteinExistence type="predicted"/>
<accession>I3ZBD9</accession>
<evidence type="ECO:0000313" key="3">
    <source>
        <dbReference type="Proteomes" id="UP000006056"/>
    </source>
</evidence>
<reference evidence="2 3" key="1">
    <citation type="submission" date="2012-06" db="EMBL/GenBank/DDBJ databases">
        <title>Complete genome of Terriglobus roseus DSM 18391.</title>
        <authorList>
            <consortium name="US DOE Joint Genome Institute (JGI-PGF)"/>
            <person name="Lucas S."/>
            <person name="Copeland A."/>
            <person name="Lapidus A."/>
            <person name="Glavina del Rio T."/>
            <person name="Dalin E."/>
            <person name="Tice H."/>
            <person name="Bruce D."/>
            <person name="Goodwin L."/>
            <person name="Pitluck S."/>
            <person name="Peters L."/>
            <person name="Mikhailova N."/>
            <person name="Munk A.C.C."/>
            <person name="Kyrpides N."/>
            <person name="Mavromatis K."/>
            <person name="Ivanova N."/>
            <person name="Brettin T."/>
            <person name="Detter J.C."/>
            <person name="Han C."/>
            <person name="Larimer F."/>
            <person name="Land M."/>
            <person name="Hauser L."/>
            <person name="Markowitz V."/>
            <person name="Cheng J.-F."/>
            <person name="Hugenholtz P."/>
            <person name="Woyke T."/>
            <person name="Wu D."/>
            <person name="Brambilla E."/>
            <person name="Klenk H.-P."/>
            <person name="Eisen J.A."/>
        </authorList>
    </citation>
    <scope>NUCLEOTIDE SEQUENCE [LARGE SCALE GENOMIC DNA]</scope>
    <source>
        <strain evidence="3">DSM 18391 / NRRL B-41598 / KBS 63</strain>
    </source>
</reference>
<dbReference type="AlphaFoldDB" id="I3ZBD9"/>
<evidence type="ECO:0000313" key="2">
    <source>
        <dbReference type="EMBL" id="AFL86557.1"/>
    </source>
</evidence>